<dbReference type="AlphaFoldDB" id="A0A1E5XUL9"/>
<dbReference type="Pfam" id="PF00005">
    <property type="entry name" value="ABC_tran"/>
    <property type="match status" value="2"/>
</dbReference>
<evidence type="ECO:0000256" key="4">
    <source>
        <dbReference type="ARBA" id="ARBA00022737"/>
    </source>
</evidence>
<evidence type="ECO:0000313" key="9">
    <source>
        <dbReference type="Proteomes" id="UP000095463"/>
    </source>
</evidence>
<dbReference type="Proteomes" id="UP000095463">
    <property type="component" value="Unassembled WGS sequence"/>
</dbReference>
<accession>A0A1E5XUL9</accession>
<comment type="similarity">
    <text evidence="1">Belongs to the ABC transporter superfamily.</text>
</comment>
<dbReference type="InterPro" id="IPR003439">
    <property type="entry name" value="ABC_transporter-like_ATP-bd"/>
</dbReference>
<organism evidence="8 9">
    <name type="scientific">Devosia insulae DS-56</name>
    <dbReference type="NCBI Taxonomy" id="1116389"/>
    <lineage>
        <taxon>Bacteria</taxon>
        <taxon>Pseudomonadati</taxon>
        <taxon>Pseudomonadota</taxon>
        <taxon>Alphaproteobacteria</taxon>
        <taxon>Hyphomicrobiales</taxon>
        <taxon>Devosiaceae</taxon>
        <taxon>Devosia</taxon>
    </lineage>
</organism>
<reference evidence="8 9" key="1">
    <citation type="journal article" date="2015" name="Genome Announc.">
        <title>Genome Assemblies of Three Soil-Associated Devosia species: D. insulae, D. limi, and D. soli.</title>
        <authorList>
            <person name="Hassan Y.I."/>
            <person name="Lepp D."/>
            <person name="Zhou T."/>
        </authorList>
    </citation>
    <scope>NUCLEOTIDE SEQUENCE [LARGE SCALE GENOMIC DNA]</scope>
    <source>
        <strain evidence="8 9">DS-56</strain>
    </source>
</reference>
<dbReference type="PANTHER" id="PTHR43790:SF9">
    <property type="entry name" value="GALACTOFURANOSE TRANSPORTER ATP-BINDING PROTEIN YTFR"/>
    <property type="match status" value="1"/>
</dbReference>
<dbReference type="SMART" id="SM00382">
    <property type="entry name" value="AAA"/>
    <property type="match status" value="1"/>
</dbReference>
<comment type="caution">
    <text evidence="8">The sequence shown here is derived from an EMBL/GenBank/DDBJ whole genome shotgun (WGS) entry which is preliminary data.</text>
</comment>
<dbReference type="Gene3D" id="3.40.50.300">
    <property type="entry name" value="P-loop containing nucleotide triphosphate hydrolases"/>
    <property type="match status" value="2"/>
</dbReference>
<dbReference type="PROSITE" id="PS00211">
    <property type="entry name" value="ABC_TRANSPORTER_1"/>
    <property type="match status" value="1"/>
</dbReference>
<dbReference type="PROSITE" id="PS50893">
    <property type="entry name" value="ABC_TRANSPORTER_2"/>
    <property type="match status" value="2"/>
</dbReference>
<proteinExistence type="inferred from homology"/>
<evidence type="ECO:0000256" key="3">
    <source>
        <dbReference type="ARBA" id="ARBA00022597"/>
    </source>
</evidence>
<evidence type="ECO:0000313" key="8">
    <source>
        <dbReference type="EMBL" id="OEO32273.1"/>
    </source>
</evidence>
<dbReference type="CDD" id="cd03215">
    <property type="entry name" value="ABC_Carb_Monos_II"/>
    <property type="match status" value="1"/>
</dbReference>
<feature type="domain" description="ABC transporter" evidence="7">
    <location>
        <begin position="267"/>
        <end position="506"/>
    </location>
</feature>
<sequence length="510" mass="53551">MHETTPAAVAPLLTVRALTKTFPAVVAVDQVDLTIAPGEIVALLGQNGAGQSTLIQVLSGVHPAGTWSGEIEMAGTPFRPASVADAEAGGVAFLAQEVNVAPDLTVAQSLGLNAEPTRFGLIDRPLLLARARQALADFGLDLDPLKEIGDLDLATQQLVLIVRALSKHARLLILDEPTAALTDREAERLFDRMRALKQRGVAIIFVSHRLAEVFEISDRIVVMRDGRISGTFQTAETSRDAVVAEMVGSRVAHGKSARQARIGAPALSAHGLTVASADSSRPLASGVDLAVAEGEILGLFGLLGSGVVETAMALFGGWPGAVSGEIRLRGQPITLADPSQAVAAGIGLIAQDRRDGLSGEHSIYDNAILANLPALPPSLGFIDAMAARRQVTQLFDRLRIKAADIDTLVGTLSGGNQQKVQVARWLAAGVRVLLLIDPTRGVDVGARAEINRIWVELADAGCAIILVSSDAEELVEICDRAIVLRNGRVADQLDKSGLSEARLLRLAAGV</sequence>
<gene>
    <name evidence="8" type="ORF">VW23_012465</name>
</gene>
<dbReference type="RefSeq" id="WP_069908610.1">
    <property type="nucleotide sequence ID" value="NZ_LAJE02000080.1"/>
</dbReference>
<dbReference type="InterPro" id="IPR003593">
    <property type="entry name" value="AAA+_ATPase"/>
</dbReference>
<dbReference type="InterPro" id="IPR050107">
    <property type="entry name" value="ABC_carbohydrate_import_ATPase"/>
</dbReference>
<feature type="domain" description="ABC transporter" evidence="7">
    <location>
        <begin position="13"/>
        <end position="250"/>
    </location>
</feature>
<dbReference type="SUPFAM" id="SSF52540">
    <property type="entry name" value="P-loop containing nucleoside triphosphate hydrolases"/>
    <property type="match status" value="2"/>
</dbReference>
<evidence type="ECO:0000256" key="6">
    <source>
        <dbReference type="ARBA" id="ARBA00022840"/>
    </source>
</evidence>
<evidence type="ECO:0000256" key="1">
    <source>
        <dbReference type="ARBA" id="ARBA00005417"/>
    </source>
</evidence>
<dbReference type="PANTHER" id="PTHR43790">
    <property type="entry name" value="CARBOHYDRATE TRANSPORT ATP-BINDING PROTEIN MG119-RELATED"/>
    <property type="match status" value="1"/>
</dbReference>
<dbReference type="EMBL" id="LAJE02000080">
    <property type="protein sequence ID" value="OEO32273.1"/>
    <property type="molecule type" value="Genomic_DNA"/>
</dbReference>
<dbReference type="InterPro" id="IPR027417">
    <property type="entry name" value="P-loop_NTPase"/>
</dbReference>
<keyword evidence="2" id="KW-0813">Transport</keyword>
<keyword evidence="9" id="KW-1185">Reference proteome</keyword>
<keyword evidence="3" id="KW-0762">Sugar transport</keyword>
<keyword evidence="6" id="KW-0067">ATP-binding</keyword>
<name>A0A1E5XUL9_9HYPH</name>
<keyword evidence="4" id="KW-0677">Repeat</keyword>
<dbReference type="GO" id="GO:0005524">
    <property type="term" value="F:ATP binding"/>
    <property type="evidence" value="ECO:0007669"/>
    <property type="project" value="UniProtKB-KW"/>
</dbReference>
<evidence type="ECO:0000256" key="2">
    <source>
        <dbReference type="ARBA" id="ARBA00022448"/>
    </source>
</evidence>
<keyword evidence="5" id="KW-0547">Nucleotide-binding</keyword>
<protein>
    <recommendedName>
        <fullName evidence="7">ABC transporter domain-containing protein</fullName>
    </recommendedName>
</protein>
<evidence type="ECO:0000259" key="7">
    <source>
        <dbReference type="PROSITE" id="PS50893"/>
    </source>
</evidence>
<dbReference type="InterPro" id="IPR017871">
    <property type="entry name" value="ABC_transporter-like_CS"/>
</dbReference>
<dbReference type="CDD" id="cd03216">
    <property type="entry name" value="ABC_Carb_Monos_I"/>
    <property type="match status" value="1"/>
</dbReference>
<evidence type="ECO:0000256" key="5">
    <source>
        <dbReference type="ARBA" id="ARBA00022741"/>
    </source>
</evidence>
<dbReference type="GO" id="GO:0016887">
    <property type="term" value="F:ATP hydrolysis activity"/>
    <property type="evidence" value="ECO:0007669"/>
    <property type="project" value="InterPro"/>
</dbReference>